<keyword evidence="2" id="KW-0963">Cytoplasm</keyword>
<dbReference type="EMBL" id="HADW01017775">
    <property type="protein sequence ID" value="SBP19175.1"/>
    <property type="molecule type" value="Transcribed_RNA"/>
</dbReference>
<evidence type="ECO:0000313" key="7">
    <source>
        <dbReference type="EMBL" id="SBP19175.1"/>
    </source>
</evidence>
<feature type="compositionally biased region" description="Low complexity" evidence="6">
    <location>
        <begin position="39"/>
        <end position="48"/>
    </location>
</feature>
<feature type="compositionally biased region" description="Basic and acidic residues" evidence="6">
    <location>
        <begin position="100"/>
        <end position="116"/>
    </location>
</feature>
<evidence type="ECO:0000256" key="4">
    <source>
        <dbReference type="ARBA" id="ARBA00023054"/>
    </source>
</evidence>
<dbReference type="GO" id="GO:0005737">
    <property type="term" value="C:cytoplasm"/>
    <property type="evidence" value="ECO:0007669"/>
    <property type="project" value="UniProtKB-SubCell"/>
</dbReference>
<protein>
    <submittedName>
        <fullName evidence="7">Golgi autoantigen, golgin subfamily a, 3</fullName>
    </submittedName>
</protein>
<reference evidence="7" key="1">
    <citation type="submission" date="2016-05" db="EMBL/GenBank/DDBJ databases">
        <authorList>
            <person name="Lavstsen T."/>
            <person name="Jespersen J.S."/>
        </authorList>
    </citation>
    <scope>NUCLEOTIDE SEQUENCE</scope>
    <source>
        <tissue evidence="7">Brain</tissue>
    </source>
</reference>
<feature type="coiled-coil region" evidence="5">
    <location>
        <begin position="368"/>
        <end position="486"/>
    </location>
</feature>
<keyword evidence="4 5" id="KW-0175">Coiled coil</keyword>
<dbReference type="Gene3D" id="1.10.287.1490">
    <property type="match status" value="1"/>
</dbReference>
<evidence type="ECO:0000256" key="3">
    <source>
        <dbReference type="ARBA" id="ARBA00022553"/>
    </source>
</evidence>
<feature type="region of interest" description="Disordered" evidence="6">
    <location>
        <begin position="1"/>
        <end position="49"/>
    </location>
</feature>
<proteinExistence type="predicted"/>
<dbReference type="Gene3D" id="1.20.5.170">
    <property type="match status" value="1"/>
</dbReference>
<organism evidence="7">
    <name type="scientific">Iconisemion striatum</name>
    <dbReference type="NCBI Taxonomy" id="60296"/>
    <lineage>
        <taxon>Eukaryota</taxon>
        <taxon>Metazoa</taxon>
        <taxon>Chordata</taxon>
        <taxon>Craniata</taxon>
        <taxon>Vertebrata</taxon>
        <taxon>Euteleostomi</taxon>
        <taxon>Actinopterygii</taxon>
        <taxon>Neopterygii</taxon>
        <taxon>Teleostei</taxon>
        <taxon>Neoteleostei</taxon>
        <taxon>Acanthomorphata</taxon>
        <taxon>Ovalentaria</taxon>
        <taxon>Atherinomorphae</taxon>
        <taxon>Cyprinodontiformes</taxon>
        <taxon>Nothobranchiidae</taxon>
        <taxon>Iconisemion</taxon>
    </lineage>
</organism>
<feature type="region of interest" description="Disordered" evidence="6">
    <location>
        <begin position="100"/>
        <end position="125"/>
    </location>
</feature>
<feature type="coiled-coil region" evidence="5">
    <location>
        <begin position="875"/>
        <end position="1113"/>
    </location>
</feature>
<evidence type="ECO:0000256" key="6">
    <source>
        <dbReference type="SAM" id="MobiDB-lite"/>
    </source>
</evidence>
<feature type="coiled-coil region" evidence="5">
    <location>
        <begin position="536"/>
        <end position="699"/>
    </location>
</feature>
<dbReference type="AlphaFoldDB" id="A0A1A7XMX5"/>
<reference evidence="7" key="2">
    <citation type="submission" date="2016-06" db="EMBL/GenBank/DDBJ databases">
        <title>The genome of a short-lived fish provides insights into sex chromosome evolution and the genetic control of aging.</title>
        <authorList>
            <person name="Reichwald K."/>
            <person name="Felder M."/>
            <person name="Petzold A."/>
            <person name="Koch P."/>
            <person name="Groth M."/>
            <person name="Platzer M."/>
        </authorList>
    </citation>
    <scope>NUCLEOTIDE SEQUENCE</scope>
    <source>
        <tissue evidence="7">Brain</tissue>
    </source>
</reference>
<keyword evidence="3" id="KW-0597">Phosphoprotein</keyword>
<evidence type="ECO:0000256" key="1">
    <source>
        <dbReference type="ARBA" id="ARBA00004496"/>
    </source>
</evidence>
<accession>A0A1A7XMX5</accession>
<name>A0A1A7XMX5_9TELE</name>
<evidence type="ECO:0000256" key="2">
    <source>
        <dbReference type="ARBA" id="ARBA00022490"/>
    </source>
</evidence>
<dbReference type="PANTHER" id="PTHR18902">
    <property type="entry name" value="NUCLEAR MITOTIC APPARATUS PROTEIN 1-RELATED"/>
    <property type="match status" value="1"/>
</dbReference>
<feature type="coiled-coil region" evidence="5">
    <location>
        <begin position="133"/>
        <end position="314"/>
    </location>
</feature>
<evidence type="ECO:0000256" key="5">
    <source>
        <dbReference type="SAM" id="Coils"/>
    </source>
</evidence>
<sequence>MGSLQSTISSVSTLSEISDMSEVDGSESGVRPGNDGNDSDSSSYSSVSTRGTYGLLSAAVERQRGPYTVEGREIAPGGAAPHSLPEELLDGSEERHLLEMEQEREGTAEPRSRRDSFSSSVSLESSVMGHDEMLQVMKEKMRLEGQLESLSSEATQALKEKTELQAQLATVNAQLQAKKEEAQIGQEKQNALTTEVGTLRQNCSRLEKAMVELQSSLENKNASLSSLNNDLKVSEDQYNRLMVKVQELQNTAASRDNKVQELRNQMGGLQNQLQQVQLERSTLQSRLKTSQAEIDSLQQVRQWYQQQLAMAQEARVRLQSEMANMQTGQITQIGVMEHLKLENVTLSHQLTETQHRSIKEKERIAVQLQSIEADIMTQEAAYKQIQDAKTMVEDDLQHKLEQFEEERERLVKLANTASTLERELEQVKLTLSQKDVQLQSLQKEHLELMRQLTTTQENLHTKEQAINQLEARYLELQAQLTELQADSSIKDDNIQYLQNEKIVLEVALQAARADKSQLDEGAERLGEGVLVASDILDQLRQEVQVKASQIEALQQENNSLKKQSQKLKEQFLQQKVMVEAYRRDASSKDQLINELKSTKKRLLMEVKDLKQELLGVQGEKERAELEQARLQKEVTRVQEQMSNMEAHLQAIQTERDQLETQIQSLQFDQSQLAAVTQENESLRKQVEQMEGEAKKAISEQKVRMKRLGTDLTSAQKEMKAKHKAYENAVGILSRRLQEALTEKETAEAELVKLRAQVSDGGNSQALQEKIELLQAELQAVTNSKTMLEKELQEVITLTSTELEEYQEKVLELEDELQESRCFKRRIKKLEDANKKLALELEHEKGKLAGLAQSHNALREHANILESALAKREADLVQLNLQVQAVLRRKEEEDQQMKQMVQTLQLALDKEKTKVKDLKEQVAAAKAEAAHNRRHYRAAMLELSEVKKDLQAKENLIKTLQSEAQKLQAQDDQHTRDVSRFQEELAETHGQLQILQKQLDEELAKQPLTNQEVEDLKWEVEQRQREIEAQKQQMEMMEQCHQRELDNLQTALQNIKVELESVQEELSGTRKDKFMLQAKVGELRNSMKTVLLQNQQLKQDLKQNRLRRQRMELKSDGNPSNPVTPVKIPDCPVPASLLDELLKPSTSVNKEPLNNLHNCLRQLKEEMDSLQKQMEEHTVTVHESMNSWTNTAEGLAELELQNISTSSTVVNTFVVENNNESEKQQS</sequence>
<dbReference type="PANTHER" id="PTHR18902:SF26">
    <property type="entry name" value="GOLGIN SUBFAMILY A MEMBER 3"/>
    <property type="match status" value="1"/>
</dbReference>
<gene>
    <name evidence="7" type="primary">GOLGA3</name>
</gene>
<feature type="coiled-coil region" evidence="5">
    <location>
        <begin position="1152"/>
        <end position="1179"/>
    </location>
</feature>
<feature type="coiled-coil region" evidence="5">
    <location>
        <begin position="729"/>
        <end position="846"/>
    </location>
</feature>
<dbReference type="InterPro" id="IPR051841">
    <property type="entry name" value="MT-Golgi_org_protein"/>
</dbReference>
<comment type="subcellular location">
    <subcellularLocation>
        <location evidence="1">Cytoplasm</location>
    </subcellularLocation>
</comment>
<feature type="compositionally biased region" description="Polar residues" evidence="6">
    <location>
        <begin position="1"/>
        <end position="18"/>
    </location>
</feature>